<feature type="chain" id="PRO_5038279327" evidence="2">
    <location>
        <begin position="24"/>
        <end position="275"/>
    </location>
</feature>
<dbReference type="Pfam" id="PF08666">
    <property type="entry name" value="SAF"/>
    <property type="match status" value="1"/>
</dbReference>
<dbReference type="EMBL" id="JABZGU010000002">
    <property type="protein sequence ID" value="MBF4802245.1"/>
    <property type="molecule type" value="Genomic_DNA"/>
</dbReference>
<dbReference type="CDD" id="cd11614">
    <property type="entry name" value="SAF_CpaB_FlgA_like"/>
    <property type="match status" value="1"/>
</dbReference>
<evidence type="ECO:0000313" key="5">
    <source>
        <dbReference type="EMBL" id="UQF77801.1"/>
    </source>
</evidence>
<evidence type="ECO:0000259" key="3">
    <source>
        <dbReference type="SMART" id="SM00858"/>
    </source>
</evidence>
<sequence length="275" mass="29027">MTKKTRILISVLSALLASFCFFAYVQSVRVDAEKSRAEAIQKYGGELTSILVATRQIEPGETLSSSNTQVKSWISDLIPEGAITNPESVMGRTVSSVIGVGMPVVSLHLRSVASQISIPENLVGLTISHGEKYGLAERLSAGTKLAAYEVTDSLITCIASDIAVLSDDTEGTLYTSSSVTLGLTPEQVPAVLSAYARGTLRFTLPGSKINAQDLLHNNSYVEEENPKDLSDTTNQSSPSSVSEDVQPENPVSPTSDQNSNSASQADSSTNPGGEA</sequence>
<reference evidence="5" key="2">
    <citation type="submission" date="2022-05" db="EMBL/GenBank/DDBJ databases">
        <title>Using nanopore sequencing to obtain complete genomes from saliva samples.</title>
        <authorList>
            <person name="Baker J.L."/>
        </authorList>
    </citation>
    <scope>NUCLEOTIDE SEQUENCE</scope>
    <source>
        <strain evidence="5">JCVI-JB-Lp32</strain>
    </source>
</reference>
<gene>
    <name evidence="4" type="ORF">HXK24_00205</name>
    <name evidence="5" type="ORF">M3I19_05810</name>
</gene>
<dbReference type="InterPro" id="IPR013974">
    <property type="entry name" value="SAF"/>
</dbReference>
<evidence type="ECO:0000256" key="2">
    <source>
        <dbReference type="SAM" id="SignalP"/>
    </source>
</evidence>
<evidence type="ECO:0000313" key="6">
    <source>
        <dbReference type="Proteomes" id="UP000787322"/>
    </source>
</evidence>
<evidence type="ECO:0000313" key="4">
    <source>
        <dbReference type="EMBL" id="MBF4802245.1"/>
    </source>
</evidence>
<feature type="domain" description="SAF" evidence="3">
    <location>
        <begin position="48"/>
        <end position="110"/>
    </location>
</feature>
<dbReference type="Proteomes" id="UP000787322">
    <property type="component" value="Unassembled WGS sequence"/>
</dbReference>
<evidence type="ECO:0000256" key="1">
    <source>
        <dbReference type="SAM" id="MobiDB-lite"/>
    </source>
</evidence>
<keyword evidence="2" id="KW-0732">Signal</keyword>
<reference evidence="4" key="1">
    <citation type="submission" date="2020-04" db="EMBL/GenBank/DDBJ databases">
        <title>Deep metagenomics examines the oral microbiome during advanced dental caries in children, revealing novel taxa and co-occurrences with host molecules.</title>
        <authorList>
            <person name="Baker J.L."/>
            <person name="Morton J.T."/>
            <person name="Dinis M."/>
            <person name="Alvarez R."/>
            <person name="Tran N.C."/>
            <person name="Knight R."/>
            <person name="Edlund A."/>
        </authorList>
    </citation>
    <scope>NUCLEOTIDE SEQUENCE</scope>
    <source>
        <strain evidence="4">JCVI_3_bin.11</strain>
    </source>
</reference>
<feature type="region of interest" description="Disordered" evidence="1">
    <location>
        <begin position="223"/>
        <end position="275"/>
    </location>
</feature>
<protein>
    <submittedName>
        <fullName evidence="4">Pilus assembly protein CpaB</fullName>
    </submittedName>
    <submittedName>
        <fullName evidence="5">SAF domain-containing protein</fullName>
    </submittedName>
</protein>
<proteinExistence type="predicted"/>
<feature type="compositionally biased region" description="Polar residues" evidence="1">
    <location>
        <begin position="231"/>
        <end position="253"/>
    </location>
</feature>
<dbReference type="EMBL" id="CP097092">
    <property type="protein sequence ID" value="UQF77801.1"/>
    <property type="molecule type" value="Genomic_DNA"/>
</dbReference>
<organism evidence="4 6">
    <name type="scientific">Lancefieldella parvula</name>
    <dbReference type="NCBI Taxonomy" id="1382"/>
    <lineage>
        <taxon>Bacteria</taxon>
        <taxon>Bacillati</taxon>
        <taxon>Actinomycetota</taxon>
        <taxon>Coriobacteriia</taxon>
        <taxon>Coriobacteriales</taxon>
        <taxon>Atopobiaceae</taxon>
        <taxon>Lancefieldella</taxon>
    </lineage>
</organism>
<name>A0A9D5X2A1_9ACTN</name>
<dbReference type="SMART" id="SM00858">
    <property type="entry name" value="SAF"/>
    <property type="match status" value="1"/>
</dbReference>
<dbReference type="AlphaFoldDB" id="A0A9D5X2A1"/>
<feature type="compositionally biased region" description="Low complexity" evidence="1">
    <location>
        <begin position="254"/>
        <end position="269"/>
    </location>
</feature>
<dbReference type="Proteomes" id="UP000831562">
    <property type="component" value="Chromosome"/>
</dbReference>
<accession>A0A9D5X2A1</accession>
<feature type="signal peptide" evidence="2">
    <location>
        <begin position="1"/>
        <end position="23"/>
    </location>
</feature>